<gene>
    <name evidence="1" type="ORF">JG687_00014668</name>
</gene>
<dbReference type="AlphaFoldDB" id="A0A8T1U0Y5"/>
<organism evidence="1 2">
    <name type="scientific">Phytophthora cactorum</name>
    <dbReference type="NCBI Taxonomy" id="29920"/>
    <lineage>
        <taxon>Eukaryota</taxon>
        <taxon>Sar</taxon>
        <taxon>Stramenopiles</taxon>
        <taxon>Oomycota</taxon>
        <taxon>Peronosporomycetes</taxon>
        <taxon>Peronosporales</taxon>
        <taxon>Peronosporaceae</taxon>
        <taxon>Phytophthora</taxon>
    </lineage>
</organism>
<dbReference type="OrthoDB" id="128153at2759"/>
<evidence type="ECO:0000313" key="2">
    <source>
        <dbReference type="Proteomes" id="UP000688947"/>
    </source>
</evidence>
<proteinExistence type="predicted"/>
<accession>A0A8T1U0Y5</accession>
<sequence length="135" mass="15470">KRQRVGEARKEANHLVQGTLLPPITLRDIAIVLKSTYSLESAHDVLSQFPVKAGGARKQEFAREVTPNEYATRVLYVSPKRFVRKCIRAMDEYKKSRKNDEPPTNVKPIIGVRVPKIGVYREEQIKVIVGYYETM</sequence>
<dbReference type="VEuPathDB" id="FungiDB:PC110_g13346"/>
<dbReference type="EMBL" id="JAENGZ010001213">
    <property type="protein sequence ID" value="KAG6949728.1"/>
    <property type="molecule type" value="Genomic_DNA"/>
</dbReference>
<comment type="caution">
    <text evidence="1">The sequence shown here is derived from an EMBL/GenBank/DDBJ whole genome shotgun (WGS) entry which is preliminary data.</text>
</comment>
<evidence type="ECO:0000313" key="1">
    <source>
        <dbReference type="EMBL" id="KAG6949728.1"/>
    </source>
</evidence>
<reference evidence="1" key="1">
    <citation type="submission" date="2021-01" db="EMBL/GenBank/DDBJ databases">
        <title>Phytophthora aleatoria, a newly-described species from Pinus radiata is distinct from Phytophthora cactorum isolates based on comparative genomics.</title>
        <authorList>
            <person name="Mcdougal R."/>
            <person name="Panda P."/>
            <person name="Williams N."/>
            <person name="Studholme D.J."/>
        </authorList>
    </citation>
    <scope>NUCLEOTIDE SEQUENCE</scope>
    <source>
        <strain evidence="1">NZFS 3830</strain>
    </source>
</reference>
<dbReference type="Proteomes" id="UP000688947">
    <property type="component" value="Unassembled WGS sequence"/>
</dbReference>
<name>A0A8T1U0Y5_9STRA</name>
<protein>
    <submittedName>
        <fullName evidence="1">Uncharacterized protein</fullName>
    </submittedName>
</protein>
<feature type="non-terminal residue" evidence="1">
    <location>
        <position position="1"/>
    </location>
</feature>